<proteinExistence type="predicted"/>
<dbReference type="PROSITE" id="PS00678">
    <property type="entry name" value="WD_REPEATS_1"/>
    <property type="match status" value="1"/>
</dbReference>
<evidence type="ECO:0000256" key="2">
    <source>
        <dbReference type="ARBA" id="ARBA00022737"/>
    </source>
</evidence>
<dbReference type="PANTHER" id="PTHR47822:SF2">
    <property type="entry name" value="F-BOX AND WD-40 DOMAIN PROTEIN 7"/>
    <property type="match status" value="1"/>
</dbReference>
<dbReference type="EMBL" id="CAMXCT010000003">
    <property type="protein sequence ID" value="CAI3972331.1"/>
    <property type="molecule type" value="Genomic_DNA"/>
</dbReference>
<name>A0A9P1BF96_9DINO</name>
<gene>
    <name evidence="4" type="ORF">C1SCF055_LOCUS921</name>
</gene>
<comment type="caution">
    <text evidence="4">The sequence shown here is derived from an EMBL/GenBank/DDBJ whole genome shotgun (WGS) entry which is preliminary data.</text>
</comment>
<dbReference type="OrthoDB" id="439331at2759"/>
<dbReference type="InterPro" id="IPR015943">
    <property type="entry name" value="WD40/YVTN_repeat-like_dom_sf"/>
</dbReference>
<dbReference type="InterPro" id="IPR019775">
    <property type="entry name" value="WD40_repeat_CS"/>
</dbReference>
<dbReference type="EMBL" id="CAMXCT030000003">
    <property type="protein sequence ID" value="CAL4759643.1"/>
    <property type="molecule type" value="Genomic_DNA"/>
</dbReference>
<evidence type="ECO:0000313" key="4">
    <source>
        <dbReference type="EMBL" id="CAI3972331.1"/>
    </source>
</evidence>
<keyword evidence="1 3" id="KW-0853">WD repeat</keyword>
<dbReference type="AlphaFoldDB" id="A0A9P1BF96"/>
<keyword evidence="2" id="KW-0677">Repeat</keyword>
<dbReference type="EMBL" id="CAMXCT020000003">
    <property type="protein sequence ID" value="CAL1125706.1"/>
    <property type="molecule type" value="Genomic_DNA"/>
</dbReference>
<feature type="repeat" description="WD" evidence="3">
    <location>
        <begin position="187"/>
        <end position="229"/>
    </location>
</feature>
<evidence type="ECO:0000256" key="1">
    <source>
        <dbReference type="ARBA" id="ARBA00022574"/>
    </source>
</evidence>
<dbReference type="PROSITE" id="PS50082">
    <property type="entry name" value="WD_REPEATS_2"/>
    <property type="match status" value="1"/>
</dbReference>
<organism evidence="4">
    <name type="scientific">Cladocopium goreaui</name>
    <dbReference type="NCBI Taxonomy" id="2562237"/>
    <lineage>
        <taxon>Eukaryota</taxon>
        <taxon>Sar</taxon>
        <taxon>Alveolata</taxon>
        <taxon>Dinophyceae</taxon>
        <taxon>Suessiales</taxon>
        <taxon>Symbiodiniaceae</taxon>
        <taxon>Cladocopium</taxon>
    </lineage>
</organism>
<dbReference type="PANTHER" id="PTHR47822">
    <property type="entry name" value="CARBOHYDRATE BINDING DOMAIN CONTAINING PROTEIN"/>
    <property type="match status" value="1"/>
</dbReference>
<dbReference type="SMART" id="SM00320">
    <property type="entry name" value="WD40"/>
    <property type="match status" value="4"/>
</dbReference>
<evidence type="ECO:0000313" key="6">
    <source>
        <dbReference type="Proteomes" id="UP001152797"/>
    </source>
</evidence>
<dbReference type="SUPFAM" id="SSF50978">
    <property type="entry name" value="WD40 repeat-like"/>
    <property type="match status" value="1"/>
</dbReference>
<reference evidence="5" key="2">
    <citation type="submission" date="2024-04" db="EMBL/GenBank/DDBJ databases">
        <authorList>
            <person name="Chen Y."/>
            <person name="Shah S."/>
            <person name="Dougan E. K."/>
            <person name="Thang M."/>
            <person name="Chan C."/>
        </authorList>
    </citation>
    <scope>NUCLEOTIDE SEQUENCE [LARGE SCALE GENOMIC DNA]</scope>
</reference>
<evidence type="ECO:0000256" key="3">
    <source>
        <dbReference type="PROSITE-ProRule" id="PRU00221"/>
    </source>
</evidence>
<dbReference type="Gene3D" id="2.130.10.10">
    <property type="entry name" value="YVTN repeat-like/Quinoprotein amine dehydrogenase"/>
    <property type="match status" value="2"/>
</dbReference>
<dbReference type="Proteomes" id="UP001152797">
    <property type="component" value="Unassembled WGS sequence"/>
</dbReference>
<evidence type="ECO:0000313" key="5">
    <source>
        <dbReference type="EMBL" id="CAL1125706.1"/>
    </source>
</evidence>
<dbReference type="InterPro" id="IPR001680">
    <property type="entry name" value="WD40_rpt"/>
</dbReference>
<dbReference type="InterPro" id="IPR036322">
    <property type="entry name" value="WD40_repeat_dom_sf"/>
</dbReference>
<protein>
    <submittedName>
        <fullName evidence="4">Uncharacterized protein</fullName>
    </submittedName>
</protein>
<sequence length="362" mass="39326">MAGGYGGAMAIEGGEEVASFGTGTKRIRSKYTVNPGYAPVADCFCVRFSPDDQYLATSFANGAIHVYSAETGRQEFLLNGSPPNTELSQTPLPTTQLRWRPHAAASKTQSVLISVNAEFDGQIMQWHIKSGKCLHSIVEKGNQIFCLDYFNDGSQFATAGKDRLLRVYDEATKRQVMTLQGGDMKETAGHSNRIFSLKYHPDDPNIILSGGWDNTVQVWDTRKGISVKSLWNCYICGDAVDISSDGRQILTGSWRTENALQIWDFASGKVAQTVDWESASSKSPCMLFAAQFSKDPASSMILAGGSQENEAKFFMRQPGAAPVPFGALVSMPKPVFTVDWSIGGKYAAVGSADGQVRVLEVV</sequence>
<accession>A0A9P1BF96</accession>
<dbReference type="Pfam" id="PF00400">
    <property type="entry name" value="WD40"/>
    <property type="match status" value="4"/>
</dbReference>
<reference evidence="4" key="1">
    <citation type="submission" date="2022-10" db="EMBL/GenBank/DDBJ databases">
        <authorList>
            <person name="Chen Y."/>
            <person name="Dougan E. K."/>
            <person name="Chan C."/>
            <person name="Rhodes N."/>
            <person name="Thang M."/>
        </authorList>
    </citation>
    <scope>NUCLEOTIDE SEQUENCE</scope>
</reference>
<dbReference type="PROSITE" id="PS50294">
    <property type="entry name" value="WD_REPEATS_REGION"/>
    <property type="match status" value="1"/>
</dbReference>
<keyword evidence="6" id="KW-1185">Reference proteome</keyword>